<evidence type="ECO:0000313" key="2">
    <source>
        <dbReference type="Proteomes" id="UP000299102"/>
    </source>
</evidence>
<dbReference type="PANTHER" id="PTHR47326:SF1">
    <property type="entry name" value="HTH PSQ-TYPE DOMAIN-CONTAINING PROTEIN"/>
    <property type="match status" value="1"/>
</dbReference>
<gene>
    <name evidence="1" type="ORF">EVAR_80242_1</name>
</gene>
<dbReference type="PANTHER" id="PTHR47326">
    <property type="entry name" value="TRANSPOSABLE ELEMENT TC3 TRANSPOSASE-LIKE PROTEIN"/>
    <property type="match status" value="1"/>
</dbReference>
<keyword evidence="2" id="KW-1185">Reference proteome</keyword>
<protein>
    <submittedName>
        <fullName evidence="1">Uncharacterized protein</fullName>
    </submittedName>
</protein>
<comment type="caution">
    <text evidence="1">The sequence shown here is derived from an EMBL/GenBank/DDBJ whole genome shotgun (WGS) entry which is preliminary data.</text>
</comment>
<name>A0A4C1UB24_EUMVA</name>
<accession>A0A4C1UB24</accession>
<organism evidence="1 2">
    <name type="scientific">Eumeta variegata</name>
    <name type="common">Bagworm moth</name>
    <name type="synonym">Eumeta japonica</name>
    <dbReference type="NCBI Taxonomy" id="151549"/>
    <lineage>
        <taxon>Eukaryota</taxon>
        <taxon>Metazoa</taxon>
        <taxon>Ecdysozoa</taxon>
        <taxon>Arthropoda</taxon>
        <taxon>Hexapoda</taxon>
        <taxon>Insecta</taxon>
        <taxon>Pterygota</taxon>
        <taxon>Neoptera</taxon>
        <taxon>Endopterygota</taxon>
        <taxon>Lepidoptera</taxon>
        <taxon>Glossata</taxon>
        <taxon>Ditrysia</taxon>
        <taxon>Tineoidea</taxon>
        <taxon>Psychidae</taxon>
        <taxon>Oiketicinae</taxon>
        <taxon>Eumeta</taxon>
    </lineage>
</organism>
<reference evidence="1 2" key="1">
    <citation type="journal article" date="2019" name="Commun. Biol.">
        <title>The bagworm genome reveals a unique fibroin gene that provides high tensile strength.</title>
        <authorList>
            <person name="Kono N."/>
            <person name="Nakamura H."/>
            <person name="Ohtoshi R."/>
            <person name="Tomita M."/>
            <person name="Numata K."/>
            <person name="Arakawa K."/>
        </authorList>
    </citation>
    <scope>NUCLEOTIDE SEQUENCE [LARGE SCALE GENOMIC DNA]</scope>
</reference>
<dbReference type="OrthoDB" id="9971063at2759"/>
<dbReference type="EMBL" id="BGZK01000152">
    <property type="protein sequence ID" value="GBP23625.1"/>
    <property type="molecule type" value="Genomic_DNA"/>
</dbReference>
<proteinExistence type="predicted"/>
<dbReference type="Proteomes" id="UP000299102">
    <property type="component" value="Unassembled WGS sequence"/>
</dbReference>
<dbReference type="AlphaFoldDB" id="A0A4C1UB24"/>
<evidence type="ECO:0000313" key="1">
    <source>
        <dbReference type="EMBL" id="GBP23625.1"/>
    </source>
</evidence>
<sequence>MPKPQYTQKFRDSWLCDKELKRLASDCEHSTKVLPFKSESEALVKKKEEARLALFTAAHTSIRVVDHLSERVLKKDKQLHPYKIQLVQELKDAGVINRLNFANEMMNRFTLINNVLFFDEAHFHIKGHVNKQNCRY</sequence>